<evidence type="ECO:0000313" key="7">
    <source>
        <dbReference type="EMBL" id="RRT83539.1"/>
    </source>
</evidence>
<dbReference type="InterPro" id="IPR004333">
    <property type="entry name" value="SBP_dom"/>
</dbReference>
<dbReference type="InterPro" id="IPR044817">
    <property type="entry name" value="SBP-like"/>
</dbReference>
<keyword evidence="3" id="KW-0862">Zinc</keyword>
<evidence type="ECO:0000259" key="6">
    <source>
        <dbReference type="PROSITE" id="PS51141"/>
    </source>
</evidence>
<dbReference type="EMBL" id="AMZH03000474">
    <property type="protein sequence ID" value="RRT83539.1"/>
    <property type="molecule type" value="Genomic_DNA"/>
</dbReference>
<reference evidence="7 8" key="1">
    <citation type="journal article" date="2014" name="Agronomy (Basel)">
        <title>A Draft Genome Sequence for Ensete ventricosum, the Drought-Tolerant Tree Against Hunger.</title>
        <authorList>
            <person name="Harrison J."/>
            <person name="Moore K.A."/>
            <person name="Paszkiewicz K."/>
            <person name="Jones T."/>
            <person name="Grant M."/>
            <person name="Ambacheew D."/>
            <person name="Muzemil S."/>
            <person name="Studholme D.J."/>
        </authorList>
    </citation>
    <scope>NUCLEOTIDE SEQUENCE [LARGE SCALE GENOMIC DNA]</scope>
</reference>
<dbReference type="GO" id="GO:0005634">
    <property type="term" value="C:nucleus"/>
    <property type="evidence" value="ECO:0007669"/>
    <property type="project" value="InterPro"/>
</dbReference>
<dbReference type="PANTHER" id="PTHR31251">
    <property type="entry name" value="SQUAMOSA PROMOTER-BINDING-LIKE PROTEIN 4"/>
    <property type="match status" value="1"/>
</dbReference>
<feature type="domain" description="SBP-type" evidence="6">
    <location>
        <begin position="148"/>
        <end position="225"/>
    </location>
</feature>
<dbReference type="GO" id="GO:0003677">
    <property type="term" value="F:DNA binding"/>
    <property type="evidence" value="ECO:0007669"/>
    <property type="project" value="InterPro"/>
</dbReference>
<keyword evidence="1" id="KW-0479">Metal-binding</keyword>
<accession>A0A427B4Y5</accession>
<evidence type="ECO:0000256" key="5">
    <source>
        <dbReference type="SAM" id="MobiDB-lite"/>
    </source>
</evidence>
<dbReference type="SUPFAM" id="SSF103612">
    <property type="entry name" value="SBT domain"/>
    <property type="match status" value="1"/>
</dbReference>
<dbReference type="GO" id="GO:0008270">
    <property type="term" value="F:zinc ion binding"/>
    <property type="evidence" value="ECO:0007669"/>
    <property type="project" value="UniProtKB-KW"/>
</dbReference>
<protein>
    <recommendedName>
        <fullName evidence="6">SBP-type domain-containing protein</fullName>
    </recommendedName>
</protein>
<dbReference type="Gene3D" id="4.10.1100.10">
    <property type="entry name" value="Transcription factor, SBP-box domain"/>
    <property type="match status" value="1"/>
</dbReference>
<proteinExistence type="predicted"/>
<dbReference type="PROSITE" id="PS51141">
    <property type="entry name" value="ZF_SBP"/>
    <property type="match status" value="1"/>
</dbReference>
<evidence type="ECO:0000313" key="8">
    <source>
        <dbReference type="Proteomes" id="UP000287651"/>
    </source>
</evidence>
<dbReference type="Proteomes" id="UP000287651">
    <property type="component" value="Unassembled WGS sequence"/>
</dbReference>
<comment type="caution">
    <text evidence="7">The sequence shown here is derived from an EMBL/GenBank/DDBJ whole genome shotgun (WGS) entry which is preliminary data.</text>
</comment>
<name>A0A427B4Y5_ENSVE</name>
<feature type="region of interest" description="Disordered" evidence="5">
    <location>
        <begin position="133"/>
        <end position="152"/>
    </location>
</feature>
<sequence length="331" mass="35645">MEARIGSKSHQFLAAGTSNVNVIGQKGVEWDLNDWRWDGEHFVATPLDAVPADCWSKHLRQDAAKGLVLNSPSSSSEGADCGLVEKDNGDSEKKRRIVVVEEDESCGVAGSLSLRLGGHAYPVVESDLANWEGKNEKKNKSQGGSSSHPTCQVEGCDADLSDSRDYHRRHKLDAFKNDISHAMCRNIIAGCFQELLILSFAHAANNTERSQDQELLTHFLGNLATLANSLDPSDLSRLLRAAQDLPKLVTTAGTSSEAIITSVPNGVLKQDSRSPLGSAAKMTCTPGVQGPPQETDHIPSVADVPKIGRESSDGEASRAVPHLHILHSKYL</sequence>
<evidence type="ECO:0000256" key="4">
    <source>
        <dbReference type="PROSITE-ProRule" id="PRU00470"/>
    </source>
</evidence>
<dbReference type="PANTHER" id="PTHR31251:SF226">
    <property type="entry name" value="SQUAMOSA PROMOTER-BINDING-LIKE PROTEIN 6"/>
    <property type="match status" value="1"/>
</dbReference>
<dbReference type="InterPro" id="IPR036893">
    <property type="entry name" value="SBP_sf"/>
</dbReference>
<evidence type="ECO:0000256" key="3">
    <source>
        <dbReference type="ARBA" id="ARBA00022833"/>
    </source>
</evidence>
<feature type="compositionally biased region" description="Polar residues" evidence="5">
    <location>
        <begin position="141"/>
        <end position="150"/>
    </location>
</feature>
<gene>
    <name evidence="7" type="ORF">B296_00009848</name>
</gene>
<dbReference type="AlphaFoldDB" id="A0A427B4Y5"/>
<evidence type="ECO:0000256" key="2">
    <source>
        <dbReference type="ARBA" id="ARBA00022771"/>
    </source>
</evidence>
<evidence type="ECO:0000256" key="1">
    <source>
        <dbReference type="ARBA" id="ARBA00022723"/>
    </source>
</evidence>
<keyword evidence="2 4" id="KW-0863">Zinc-finger</keyword>
<organism evidence="7 8">
    <name type="scientific">Ensete ventricosum</name>
    <name type="common">Abyssinian banana</name>
    <name type="synonym">Musa ensete</name>
    <dbReference type="NCBI Taxonomy" id="4639"/>
    <lineage>
        <taxon>Eukaryota</taxon>
        <taxon>Viridiplantae</taxon>
        <taxon>Streptophyta</taxon>
        <taxon>Embryophyta</taxon>
        <taxon>Tracheophyta</taxon>
        <taxon>Spermatophyta</taxon>
        <taxon>Magnoliopsida</taxon>
        <taxon>Liliopsida</taxon>
        <taxon>Zingiberales</taxon>
        <taxon>Musaceae</taxon>
        <taxon>Ensete</taxon>
    </lineage>
</organism>